<dbReference type="EMBL" id="SFCI01000654">
    <property type="protein sequence ID" value="TFY78570.1"/>
    <property type="molecule type" value="Genomic_DNA"/>
</dbReference>
<proteinExistence type="predicted"/>
<evidence type="ECO:0000313" key="2">
    <source>
        <dbReference type="Proteomes" id="UP000298061"/>
    </source>
</evidence>
<feature type="non-terminal residue" evidence="1">
    <location>
        <position position="1"/>
    </location>
</feature>
<protein>
    <submittedName>
        <fullName evidence="1">Uncharacterized protein</fullName>
    </submittedName>
</protein>
<sequence length="112" mass="12806">GDLFLADDWRARWCHCDACLPALQAHPFLLEEEETYEPPEDPDSQLSLEELGMRALERLPRDRALDGVRAFNNMRDELVQFLRPFAEGGTVVAEADIRTFFEEKRAAEAGLQ</sequence>
<keyword evidence="2" id="KW-1185">Reference proteome</keyword>
<dbReference type="InterPro" id="IPR040204">
    <property type="entry name" value="UBR7"/>
</dbReference>
<name>A0A4Y9ZWP3_9AGAM</name>
<dbReference type="AlphaFoldDB" id="A0A4Y9ZWP3"/>
<dbReference type="GO" id="GO:0005737">
    <property type="term" value="C:cytoplasm"/>
    <property type="evidence" value="ECO:0007669"/>
    <property type="project" value="TreeGrafter"/>
</dbReference>
<dbReference type="STRING" id="135208.A0A4Y9ZWP3"/>
<gene>
    <name evidence="1" type="ORF">EWM64_g5436</name>
</gene>
<dbReference type="Proteomes" id="UP000298061">
    <property type="component" value="Unassembled WGS sequence"/>
</dbReference>
<reference evidence="1 2" key="1">
    <citation type="submission" date="2019-02" db="EMBL/GenBank/DDBJ databases">
        <title>Genome sequencing of the rare red list fungi Hericium alpestre (H. flagellum).</title>
        <authorList>
            <person name="Buettner E."/>
            <person name="Kellner H."/>
        </authorList>
    </citation>
    <scope>NUCLEOTIDE SEQUENCE [LARGE SCALE GENOMIC DNA]</scope>
    <source>
        <strain evidence="1 2">DSM 108284</strain>
    </source>
</reference>
<dbReference type="PANTHER" id="PTHR13513">
    <property type="entry name" value="E3 UBIQUITIN-PROTEIN LIGASE UBR7"/>
    <property type="match status" value="1"/>
</dbReference>
<organism evidence="1 2">
    <name type="scientific">Hericium alpestre</name>
    <dbReference type="NCBI Taxonomy" id="135208"/>
    <lineage>
        <taxon>Eukaryota</taxon>
        <taxon>Fungi</taxon>
        <taxon>Dikarya</taxon>
        <taxon>Basidiomycota</taxon>
        <taxon>Agaricomycotina</taxon>
        <taxon>Agaricomycetes</taxon>
        <taxon>Russulales</taxon>
        <taxon>Hericiaceae</taxon>
        <taxon>Hericium</taxon>
    </lineage>
</organism>
<dbReference type="GO" id="GO:0061630">
    <property type="term" value="F:ubiquitin protein ligase activity"/>
    <property type="evidence" value="ECO:0007669"/>
    <property type="project" value="InterPro"/>
</dbReference>
<dbReference type="GO" id="GO:0008270">
    <property type="term" value="F:zinc ion binding"/>
    <property type="evidence" value="ECO:0007669"/>
    <property type="project" value="InterPro"/>
</dbReference>
<dbReference type="OrthoDB" id="5795902at2759"/>
<comment type="caution">
    <text evidence="1">The sequence shown here is derived from an EMBL/GenBank/DDBJ whole genome shotgun (WGS) entry which is preliminary data.</text>
</comment>
<dbReference type="PANTHER" id="PTHR13513:SF9">
    <property type="entry name" value="E3 UBIQUITIN-PROTEIN LIGASE UBR7-RELATED"/>
    <property type="match status" value="1"/>
</dbReference>
<accession>A0A4Y9ZWP3</accession>
<evidence type="ECO:0000313" key="1">
    <source>
        <dbReference type="EMBL" id="TFY78570.1"/>
    </source>
</evidence>